<dbReference type="InterPro" id="IPR007791">
    <property type="entry name" value="DjlA_N"/>
</dbReference>
<dbReference type="AlphaFoldDB" id="A0A4Z0NSP8"/>
<dbReference type="Pfam" id="PF05099">
    <property type="entry name" value="TerB"/>
    <property type="match status" value="1"/>
</dbReference>
<name>A0A4Z0NSP8_9HYPH</name>
<dbReference type="OrthoDB" id="7304139at2"/>
<reference evidence="2 3" key="1">
    <citation type="submission" date="2019-04" db="EMBL/GenBank/DDBJ databases">
        <authorList>
            <person name="Feng G."/>
            <person name="Zhu H."/>
        </authorList>
    </citation>
    <scope>NUCLEOTIDE SEQUENCE [LARGE SCALE GENOMIC DNA]</scope>
    <source>
        <strain evidence="2 3">6HR-1</strain>
    </source>
</reference>
<proteinExistence type="predicted"/>
<sequence>MFNMFKSQTSLDLTPRTCLAVSLVYCMGADGEIDPEEVGHLISVLGRNATRQQLDAAVRYARATQPGQFLADAAPRLRPEQKLCIILNMIDSAMADGEAEPAEQQLIMQFAQAFGLSEADLTPYFKALVAKNDRAVLDR</sequence>
<dbReference type="Proteomes" id="UP000297535">
    <property type="component" value="Unassembled WGS sequence"/>
</dbReference>
<evidence type="ECO:0000313" key="3">
    <source>
        <dbReference type="Proteomes" id="UP000297535"/>
    </source>
</evidence>
<dbReference type="CDD" id="cd07177">
    <property type="entry name" value="terB_like"/>
    <property type="match status" value="1"/>
</dbReference>
<dbReference type="Gene3D" id="1.10.3680.10">
    <property type="entry name" value="TerB-like"/>
    <property type="match status" value="1"/>
</dbReference>
<evidence type="ECO:0000313" key="2">
    <source>
        <dbReference type="EMBL" id="TGD99396.1"/>
    </source>
</evidence>
<evidence type="ECO:0000259" key="1">
    <source>
        <dbReference type="Pfam" id="PF05099"/>
    </source>
</evidence>
<dbReference type="InterPro" id="IPR029024">
    <property type="entry name" value="TerB-like"/>
</dbReference>
<accession>A0A4Z0NSP8</accession>
<protein>
    <submittedName>
        <fullName evidence="2">TerB family tellurite resistance protein</fullName>
    </submittedName>
</protein>
<feature type="domain" description="Co-chaperone DjlA N-terminal" evidence="1">
    <location>
        <begin position="19"/>
        <end position="121"/>
    </location>
</feature>
<organism evidence="2 3">
    <name type="scientific">Methylobacterium nonmethylotrophicum</name>
    <dbReference type="NCBI Taxonomy" id="1141884"/>
    <lineage>
        <taxon>Bacteria</taxon>
        <taxon>Pseudomonadati</taxon>
        <taxon>Pseudomonadota</taxon>
        <taxon>Alphaproteobacteria</taxon>
        <taxon>Hyphomicrobiales</taxon>
        <taxon>Methylobacteriaceae</taxon>
        <taxon>Methylobacterium</taxon>
    </lineage>
</organism>
<keyword evidence="3" id="KW-1185">Reference proteome</keyword>
<comment type="caution">
    <text evidence="2">The sequence shown here is derived from an EMBL/GenBank/DDBJ whole genome shotgun (WGS) entry which is preliminary data.</text>
</comment>
<dbReference type="EMBL" id="SRLB01000008">
    <property type="protein sequence ID" value="TGD99396.1"/>
    <property type="molecule type" value="Genomic_DNA"/>
</dbReference>
<gene>
    <name evidence="2" type="ORF">EU555_12870</name>
</gene>
<dbReference type="SUPFAM" id="SSF158682">
    <property type="entry name" value="TerB-like"/>
    <property type="match status" value="1"/>
</dbReference>